<name>A0A366H329_9BACT</name>
<proteinExistence type="predicted"/>
<evidence type="ECO:0000313" key="3">
    <source>
        <dbReference type="Proteomes" id="UP000253426"/>
    </source>
</evidence>
<dbReference type="AlphaFoldDB" id="A0A366H329"/>
<dbReference type="Proteomes" id="UP000253426">
    <property type="component" value="Unassembled WGS sequence"/>
</dbReference>
<evidence type="ECO:0000256" key="1">
    <source>
        <dbReference type="SAM" id="MobiDB-lite"/>
    </source>
</evidence>
<evidence type="ECO:0000313" key="2">
    <source>
        <dbReference type="EMBL" id="RBP35185.1"/>
    </source>
</evidence>
<dbReference type="EMBL" id="QNRR01000025">
    <property type="protein sequence ID" value="RBP35185.1"/>
    <property type="molecule type" value="Genomic_DNA"/>
</dbReference>
<sequence>MRWIRFLVCSGAGLLVLYVGLTIWINHSGSHAWRSAQERLAREGVVLDLAAVKVAPIPASDNFCDIPLLAGINQFVDGDEAQGEPAAKRKAVEALGPPPLVDGFSRPWITNKNNEAAPLDLKEWSRWLRDGGHPMPVNDPSNPAREVLAALSYQDKAVAEMAAAADRPMARLQPDWTKEPLPELLVTRSTATLTTLQNLSMGLTLRAKAAAQAGDVARAHEAALILVRVTEATLEEPFALGLLVGITSAAQLSNVVRELAYFHCGSAEDFSRLRRAMERVNLRLATVQAFKEEIAVFVNASFYMDKHRMEATPWLDDRELKSALQWTGWLIPKGWFESNAAAISNMTLDYVVLPVRDRSWADVMVSQRQMEDHLMRARKKWWRNTDQWMALLAMPTYTRIVERTVYGQCLWDQAIIACALEQYHKEHAGYPERLSDLAPLVTRALPLDTFSARPMGYRTTPEGRYVLWGVGFDGVDDNGYRPKEKGGRNRPSNRDYKGDWVLEFAEPGEEDPQDEKPKPLKRWRGKRPPLSGAEQSTPSGS</sequence>
<accession>A0A366H329</accession>
<comment type="caution">
    <text evidence="2">The sequence shown here is derived from an EMBL/GenBank/DDBJ whole genome shotgun (WGS) entry which is preliminary data.</text>
</comment>
<reference evidence="2 3" key="1">
    <citation type="submission" date="2018-06" db="EMBL/GenBank/DDBJ databases">
        <title>Genomic Encyclopedia of Type Strains, Phase IV (KMG-IV): sequencing the most valuable type-strain genomes for metagenomic binning, comparative biology and taxonomic classification.</title>
        <authorList>
            <person name="Goeker M."/>
        </authorList>
    </citation>
    <scope>NUCLEOTIDE SEQUENCE [LARGE SCALE GENOMIC DNA]</scope>
    <source>
        <strain evidence="2 3">DSM 25532</strain>
    </source>
</reference>
<dbReference type="RefSeq" id="WP_113962443.1">
    <property type="nucleotide sequence ID" value="NZ_QNRR01000025.1"/>
</dbReference>
<gene>
    <name evidence="2" type="ORF">DES53_12511</name>
</gene>
<feature type="region of interest" description="Disordered" evidence="1">
    <location>
        <begin position="504"/>
        <end position="541"/>
    </location>
</feature>
<dbReference type="OrthoDB" id="176305at2"/>
<organism evidence="2 3">
    <name type="scientific">Roseimicrobium gellanilyticum</name>
    <dbReference type="NCBI Taxonomy" id="748857"/>
    <lineage>
        <taxon>Bacteria</taxon>
        <taxon>Pseudomonadati</taxon>
        <taxon>Verrucomicrobiota</taxon>
        <taxon>Verrucomicrobiia</taxon>
        <taxon>Verrucomicrobiales</taxon>
        <taxon>Verrucomicrobiaceae</taxon>
        <taxon>Roseimicrobium</taxon>
    </lineage>
</organism>
<feature type="region of interest" description="Disordered" evidence="1">
    <location>
        <begin position="479"/>
        <end position="498"/>
    </location>
</feature>
<protein>
    <submittedName>
        <fullName evidence="2">Uncharacterized protein</fullName>
    </submittedName>
</protein>
<keyword evidence="3" id="KW-1185">Reference proteome</keyword>